<comment type="caution">
    <text evidence="2">The sequence shown here is derived from an EMBL/GenBank/DDBJ whole genome shotgun (WGS) entry which is preliminary data.</text>
</comment>
<evidence type="ECO:0000313" key="3">
    <source>
        <dbReference type="Proteomes" id="UP001219525"/>
    </source>
</evidence>
<keyword evidence="3" id="KW-1185">Reference proteome</keyword>
<evidence type="ECO:0000313" key="2">
    <source>
        <dbReference type="EMBL" id="KAJ7206843.1"/>
    </source>
</evidence>
<feature type="compositionally biased region" description="Low complexity" evidence="1">
    <location>
        <begin position="1"/>
        <end position="10"/>
    </location>
</feature>
<evidence type="ECO:0000256" key="1">
    <source>
        <dbReference type="SAM" id="MobiDB-lite"/>
    </source>
</evidence>
<dbReference type="Proteomes" id="UP001219525">
    <property type="component" value="Unassembled WGS sequence"/>
</dbReference>
<feature type="compositionally biased region" description="Low complexity" evidence="1">
    <location>
        <begin position="149"/>
        <end position="166"/>
    </location>
</feature>
<feature type="region of interest" description="Disordered" evidence="1">
    <location>
        <begin position="1"/>
        <end position="22"/>
    </location>
</feature>
<dbReference type="AlphaFoldDB" id="A0AAD6V9L8"/>
<sequence>MSARQPFIPGQGFGGPSRPESRIAISNSNLADTTSTALHFVPDPSNPLNGGPVHKAQKDRTNDANSETSLLNLGSLTKNTRSQNPRRSSVQISRSATSDPHAAPASAPLTRPATSDPNAKPKPLAPNHRLQAHANAHSIVSPTPLLARSNTSLFSNSPSFSSYKSPALPANHASPRQPDAHQDFANDNDSSYPQPSTEQPPDDEARSEHSAMRFVTLPSQPGPHRIVFGAHDSDDLYGIAEPAPRKATGKRKRAEVDEDADDAHTRTQGFGGPAKRFKAQQQPQPDERAYPRDGEGYHAQPRSSSPHDATGYAPGLQAQVGHMPDERAYPRDGEVYRPPPRSSSLHEAAGYPPGLPAQAGHTGDGAGAAYARYSSQYHDAGPDGAQAPAPHDAGVARLLDLLKVDNDAIDVDAKVDKYMRSAERWRSCSREEWIAGADEIAAMYTKIFDFAKAHMACVVLLPLPCAFFSLVLTGHDTSEKAKLFAQCEGRLQDHGRVLAERDGLLVGVKQRLVEESGDVLSK</sequence>
<reference evidence="2" key="1">
    <citation type="submission" date="2023-03" db="EMBL/GenBank/DDBJ databases">
        <title>Massive genome expansion in bonnet fungi (Mycena s.s.) driven by repeated elements and novel gene families across ecological guilds.</title>
        <authorList>
            <consortium name="Lawrence Berkeley National Laboratory"/>
            <person name="Harder C.B."/>
            <person name="Miyauchi S."/>
            <person name="Viragh M."/>
            <person name="Kuo A."/>
            <person name="Thoen E."/>
            <person name="Andreopoulos B."/>
            <person name="Lu D."/>
            <person name="Skrede I."/>
            <person name="Drula E."/>
            <person name="Henrissat B."/>
            <person name="Morin E."/>
            <person name="Kohler A."/>
            <person name="Barry K."/>
            <person name="LaButti K."/>
            <person name="Morin E."/>
            <person name="Salamov A."/>
            <person name="Lipzen A."/>
            <person name="Mereny Z."/>
            <person name="Hegedus B."/>
            <person name="Baldrian P."/>
            <person name="Stursova M."/>
            <person name="Weitz H."/>
            <person name="Taylor A."/>
            <person name="Grigoriev I.V."/>
            <person name="Nagy L.G."/>
            <person name="Martin F."/>
            <person name="Kauserud H."/>
        </authorList>
    </citation>
    <scope>NUCLEOTIDE SEQUENCE</scope>
    <source>
        <strain evidence="2">9144</strain>
    </source>
</reference>
<proteinExistence type="predicted"/>
<dbReference type="EMBL" id="JARJCW010000038">
    <property type="protein sequence ID" value="KAJ7206843.1"/>
    <property type="molecule type" value="Genomic_DNA"/>
</dbReference>
<gene>
    <name evidence="2" type="ORF">GGX14DRAFT_567918</name>
</gene>
<feature type="region of interest" description="Disordered" evidence="1">
    <location>
        <begin position="37"/>
        <end position="367"/>
    </location>
</feature>
<accession>A0AAD6V9L8</accession>
<organism evidence="2 3">
    <name type="scientific">Mycena pura</name>
    <dbReference type="NCBI Taxonomy" id="153505"/>
    <lineage>
        <taxon>Eukaryota</taxon>
        <taxon>Fungi</taxon>
        <taxon>Dikarya</taxon>
        <taxon>Basidiomycota</taxon>
        <taxon>Agaricomycotina</taxon>
        <taxon>Agaricomycetes</taxon>
        <taxon>Agaricomycetidae</taxon>
        <taxon>Agaricales</taxon>
        <taxon>Marasmiineae</taxon>
        <taxon>Mycenaceae</taxon>
        <taxon>Mycena</taxon>
    </lineage>
</organism>
<feature type="compositionally biased region" description="Polar residues" evidence="1">
    <location>
        <begin position="63"/>
        <end position="98"/>
    </location>
</feature>
<protein>
    <submittedName>
        <fullName evidence="2">Uncharacterized protein</fullName>
    </submittedName>
</protein>
<feature type="compositionally biased region" description="Basic and acidic residues" evidence="1">
    <location>
        <begin position="323"/>
        <end position="335"/>
    </location>
</feature>
<feature type="compositionally biased region" description="Polar residues" evidence="1">
    <location>
        <begin position="185"/>
        <end position="199"/>
    </location>
</feature>
<feature type="compositionally biased region" description="Basic and acidic residues" evidence="1">
    <location>
        <begin position="285"/>
        <end position="296"/>
    </location>
</feature>
<name>A0AAD6V9L8_9AGAR</name>